<dbReference type="Pfam" id="PF08734">
    <property type="entry name" value="GYD"/>
    <property type="match status" value="1"/>
</dbReference>
<reference evidence="2" key="1">
    <citation type="journal article" date="2022" name="Int. J. Syst. Evol. Microbiol.">
        <title>Anaeromyxobacter oryzae sp. nov., Anaeromyxobacter diazotrophicus sp. nov. and Anaeromyxobacter paludicola sp. nov., isolated from paddy soils.</title>
        <authorList>
            <person name="Itoh H."/>
            <person name="Xu Z."/>
            <person name="Mise K."/>
            <person name="Masuda Y."/>
            <person name="Ushijima N."/>
            <person name="Hayakawa C."/>
            <person name="Shiratori Y."/>
            <person name="Senoo K."/>
        </authorList>
    </citation>
    <scope>NUCLEOTIDE SEQUENCE [LARGE SCALE GENOMIC DNA]</scope>
    <source>
        <strain evidence="2">Red232</strain>
    </source>
</reference>
<dbReference type="EMBL" id="AP025591">
    <property type="protein sequence ID" value="BDG05100.1"/>
    <property type="molecule type" value="Genomic_DNA"/>
</dbReference>
<organism evidence="1 2">
    <name type="scientific">Anaeromyxobacter oryzae</name>
    <dbReference type="NCBI Taxonomy" id="2918170"/>
    <lineage>
        <taxon>Bacteria</taxon>
        <taxon>Pseudomonadati</taxon>
        <taxon>Myxococcota</taxon>
        <taxon>Myxococcia</taxon>
        <taxon>Myxococcales</taxon>
        <taxon>Cystobacterineae</taxon>
        <taxon>Anaeromyxobacteraceae</taxon>
        <taxon>Anaeromyxobacter</taxon>
    </lineage>
</organism>
<dbReference type="RefSeq" id="WP_248353641.1">
    <property type="nucleotide sequence ID" value="NZ_AP025591.1"/>
</dbReference>
<dbReference type="Proteomes" id="UP001162891">
    <property type="component" value="Chromosome"/>
</dbReference>
<sequence>MATYVSLIRYTDQGIRNVKESPARLDAAKKAFQGAGGELKQFFLAMGEYDIVMISEAPNDETVATIALSLGSLGNVRTETMRVFTESEYRKIIGSIR</sequence>
<evidence type="ECO:0000313" key="1">
    <source>
        <dbReference type="EMBL" id="BDG05100.1"/>
    </source>
</evidence>
<gene>
    <name evidence="1" type="ORF">AMOR_40960</name>
</gene>
<evidence type="ECO:0000313" key="2">
    <source>
        <dbReference type="Proteomes" id="UP001162891"/>
    </source>
</evidence>
<protein>
    <submittedName>
        <fullName evidence="1">GYD domain-containing protein</fullName>
    </submittedName>
</protein>
<name>A0ABM7WZZ1_9BACT</name>
<dbReference type="InterPro" id="IPR014845">
    <property type="entry name" value="GYD/TTHA1554"/>
</dbReference>
<accession>A0ABM7WZZ1</accession>
<keyword evidence="2" id="KW-1185">Reference proteome</keyword>
<proteinExistence type="predicted"/>